<keyword evidence="6" id="KW-1185">Reference proteome</keyword>
<sequence>MSSPSLSSTLAGPLAWAQRQQAFALPSGVIHLDAASRGPLLRAMQTVAHQAVDAMATPWRLPFDTWLQQIEQVRGLAAALLDGDADAVAMVPSAAHGLATAARNLPVQAGDAVLVLEGQFPSNLLIWQRRCAETGAHLVAVPATAGGSLTDAVLQTIADTPALRIASLPHAYWLDGRMLDLDRISAAMQARGAALVLDLSQSLGVLPPDLPRWQPDFVVSVGHKWLLGPMGLAWLWVAPQWRTDGLPIEEHWIGRDAGSSWEFPVASAPRYRSGARRFDAGGVADPLRVAMATVALQQLTAWQPARIAAALGELTAHWDAALQARGVGSWCTPGHAPHLTALQPPAAALDAVATALGASGVICTRRHGRLRIAPHLSVTDHTLSQVIAALPDG</sequence>
<evidence type="ECO:0000313" key="4">
    <source>
        <dbReference type="EMBL" id="NEL75120.1"/>
    </source>
</evidence>
<evidence type="ECO:0000313" key="7">
    <source>
        <dbReference type="Proteomes" id="UP000289372"/>
    </source>
</evidence>
<accession>A0A0G8ZUS8</accession>
<reference evidence="3 6" key="1">
    <citation type="submission" date="2015-02" db="EMBL/GenBank/DDBJ databases">
        <title>Whole genome sequencing of multiple isolates of three species of pepper and tomato-infecting xanthomonads reveals genetic diversity in field strains and pinpoints effectors responsible for host specificity.</title>
        <authorList>
            <person name="Schwartz A."/>
            <person name="Dahlbeck D."/>
            <person name="Staskawicz B."/>
            <person name="Bart R."/>
            <person name="Potnis N."/>
            <person name="Minsavage G."/>
            <person name="Timilsina S."/>
            <person name="Goss E."/>
            <person name="Jones J."/>
            <person name="Vallad G."/>
            <person name="Barak J."/>
            <person name="Miller S."/>
            <person name="Ritchie D."/>
            <person name="Martins J.Jr."/>
            <person name="Patane J.S."/>
            <person name="Setubal J.C."/>
        </authorList>
    </citation>
    <scope>NUCLEOTIDE SEQUENCE [LARGE SCALE GENOMIC DNA]</scope>
    <source>
        <strain evidence="3 6">Xp3-15</strain>
    </source>
</reference>
<reference evidence="4 8" key="3">
    <citation type="submission" date="2019-11" db="EMBL/GenBank/DDBJ databases">
        <title>Genome-resolved metagenomics to study the prevalence of co-infection and intraspecific heterogeneity among plant pathogen metapopulations.</title>
        <authorList>
            <person name="Newberry E."/>
            <person name="Bhandari R."/>
            <person name="Kemble J."/>
            <person name="Sikora E."/>
            <person name="Potnis N."/>
        </authorList>
    </citation>
    <scope>NUCLEOTIDE SEQUENCE [LARGE SCALE GENOMIC DNA]</scope>
    <source>
        <strain evidence="4">Xp_Tom_Tuscaloosa_18b</strain>
    </source>
</reference>
<dbReference type="Pfam" id="PF00266">
    <property type="entry name" value="Aminotran_5"/>
    <property type="match status" value="1"/>
</dbReference>
<evidence type="ECO:0000313" key="8">
    <source>
        <dbReference type="Proteomes" id="UP000471082"/>
    </source>
</evidence>
<evidence type="ECO:0000259" key="2">
    <source>
        <dbReference type="Pfam" id="PF00266"/>
    </source>
</evidence>
<reference evidence="5 7" key="2">
    <citation type="submission" date="2018-02" db="EMBL/GenBank/DDBJ databases">
        <title>Characterization of Xanthomonas diversity in transplant houses and field plants.</title>
        <authorList>
            <person name="Abrahamian P."/>
            <person name="Timilsina S."/>
            <person name="Minsavage G.V."/>
            <person name="Goss E.M."/>
            <person name="Jones J.B."/>
            <person name="Vallad G.E."/>
        </authorList>
    </citation>
    <scope>NUCLEOTIDE SEQUENCE [LARGE SCALE GENOMIC DNA]</scope>
    <source>
        <strain evidence="5 7">GEV2132</strain>
    </source>
</reference>
<dbReference type="KEGG" id="xpe:BJD13_16150"/>
<dbReference type="AlphaFoldDB" id="A0A0G8ZUS8"/>
<evidence type="ECO:0000313" key="6">
    <source>
        <dbReference type="Proteomes" id="UP000035369"/>
    </source>
</evidence>
<dbReference type="Proteomes" id="UP000289372">
    <property type="component" value="Unassembled WGS sequence"/>
</dbReference>
<keyword evidence="4" id="KW-0032">Aminotransferase</keyword>
<dbReference type="EMBL" id="PUUL01000126">
    <property type="protein sequence ID" value="RXD50217.1"/>
    <property type="molecule type" value="Genomic_DNA"/>
</dbReference>
<protein>
    <submittedName>
        <fullName evidence="4">Aminotransferase class V-fold PLP-dependent enzyme</fullName>
    </submittedName>
    <submittedName>
        <fullName evidence="3">Selenocysteine lyase</fullName>
    </submittedName>
</protein>
<dbReference type="EMBL" id="JZUY01000042">
    <property type="protein sequence ID" value="KLC04568.1"/>
    <property type="molecule type" value="Genomic_DNA"/>
</dbReference>
<dbReference type="GO" id="GO:0016829">
    <property type="term" value="F:lyase activity"/>
    <property type="evidence" value="ECO:0007669"/>
    <property type="project" value="UniProtKB-KW"/>
</dbReference>
<proteinExistence type="predicted"/>
<dbReference type="PANTHER" id="PTHR43586:SF15">
    <property type="entry name" value="BLR3095 PROTEIN"/>
    <property type="match status" value="1"/>
</dbReference>
<comment type="caution">
    <text evidence="4">The sequence shown here is derived from an EMBL/GenBank/DDBJ whole genome shotgun (WGS) entry which is preliminary data.</text>
</comment>
<feature type="domain" description="Aminotransferase class V" evidence="2">
    <location>
        <begin position="68"/>
        <end position="362"/>
    </location>
</feature>
<evidence type="ECO:0000313" key="5">
    <source>
        <dbReference type="EMBL" id="RXD50217.1"/>
    </source>
</evidence>
<evidence type="ECO:0000313" key="3">
    <source>
        <dbReference type="EMBL" id="KLC04568.1"/>
    </source>
</evidence>
<dbReference type="Gene3D" id="3.40.640.10">
    <property type="entry name" value="Type I PLP-dependent aspartate aminotransferase-like (Major domain)"/>
    <property type="match status" value="1"/>
</dbReference>
<dbReference type="InterPro" id="IPR015421">
    <property type="entry name" value="PyrdxlP-dep_Trfase_major"/>
</dbReference>
<dbReference type="GO" id="GO:0008483">
    <property type="term" value="F:transaminase activity"/>
    <property type="evidence" value="ECO:0007669"/>
    <property type="project" value="UniProtKB-KW"/>
</dbReference>
<dbReference type="InterPro" id="IPR000192">
    <property type="entry name" value="Aminotrans_V_dom"/>
</dbReference>
<name>A0A0G8ZUS8_XANPE</name>
<dbReference type="InterPro" id="IPR015424">
    <property type="entry name" value="PyrdxlP-dep_Trfase"/>
</dbReference>
<keyword evidence="4" id="KW-0808">Transferase</keyword>
<evidence type="ECO:0000256" key="1">
    <source>
        <dbReference type="ARBA" id="ARBA00022898"/>
    </source>
</evidence>
<keyword evidence="1" id="KW-0663">Pyridoxal phosphate</keyword>
<dbReference type="Gene3D" id="3.90.1150.10">
    <property type="entry name" value="Aspartate Aminotransferase, domain 1"/>
    <property type="match status" value="1"/>
</dbReference>
<dbReference type="SUPFAM" id="SSF53383">
    <property type="entry name" value="PLP-dependent transferases"/>
    <property type="match status" value="1"/>
</dbReference>
<dbReference type="InterPro" id="IPR015422">
    <property type="entry name" value="PyrdxlP-dep_Trfase_small"/>
</dbReference>
<dbReference type="RefSeq" id="WP_008571525.1">
    <property type="nucleotide sequence ID" value="NZ_CP018475.1"/>
</dbReference>
<dbReference type="EMBL" id="JAAGYU010000006">
    <property type="protein sequence ID" value="NEL75120.1"/>
    <property type="molecule type" value="Genomic_DNA"/>
</dbReference>
<keyword evidence="3" id="KW-0456">Lyase</keyword>
<organism evidence="4 8">
    <name type="scientific">Xanthomonas perforans</name>
    <dbReference type="NCBI Taxonomy" id="442694"/>
    <lineage>
        <taxon>Bacteria</taxon>
        <taxon>Pseudomonadati</taxon>
        <taxon>Pseudomonadota</taxon>
        <taxon>Gammaproteobacteria</taxon>
        <taxon>Lysobacterales</taxon>
        <taxon>Lysobacteraceae</taxon>
        <taxon>Xanthomonas</taxon>
    </lineage>
</organism>
<dbReference type="GeneID" id="61777062"/>
<dbReference type="Proteomes" id="UP000035369">
    <property type="component" value="Unassembled WGS sequence"/>
</dbReference>
<dbReference type="PANTHER" id="PTHR43586">
    <property type="entry name" value="CYSTEINE DESULFURASE"/>
    <property type="match status" value="1"/>
</dbReference>
<dbReference type="Proteomes" id="UP000471082">
    <property type="component" value="Unassembled WGS sequence"/>
</dbReference>
<gene>
    <name evidence="5" type="ORF">DB769_19545</name>
    <name evidence="4" type="ORF">G3W61_02430</name>
    <name evidence="3" type="ORF">XP315_13300</name>
</gene>